<proteinExistence type="predicted"/>
<dbReference type="EMBL" id="KV878218">
    <property type="protein sequence ID" value="OJJ29804.1"/>
    <property type="molecule type" value="Genomic_DNA"/>
</dbReference>
<keyword evidence="1" id="KW-0472">Membrane</keyword>
<dbReference type="AlphaFoldDB" id="A0A1L9R4I1"/>
<dbReference type="VEuPathDB" id="FungiDB:ASPWEDRAFT_297878"/>
<protein>
    <submittedName>
        <fullName evidence="2">Uncharacterized protein</fullName>
    </submittedName>
</protein>
<organism evidence="2 3">
    <name type="scientific">Aspergillus wentii DTO 134E9</name>
    <dbReference type="NCBI Taxonomy" id="1073089"/>
    <lineage>
        <taxon>Eukaryota</taxon>
        <taxon>Fungi</taxon>
        <taxon>Dikarya</taxon>
        <taxon>Ascomycota</taxon>
        <taxon>Pezizomycotina</taxon>
        <taxon>Eurotiomycetes</taxon>
        <taxon>Eurotiomycetidae</taxon>
        <taxon>Eurotiales</taxon>
        <taxon>Aspergillaceae</taxon>
        <taxon>Aspergillus</taxon>
        <taxon>Aspergillus subgen. Cremei</taxon>
    </lineage>
</organism>
<reference evidence="3" key="1">
    <citation type="journal article" date="2017" name="Genome Biol.">
        <title>Comparative genomics reveals high biological diversity and specific adaptations in the industrially and medically important fungal genus Aspergillus.</title>
        <authorList>
            <person name="de Vries R.P."/>
            <person name="Riley R."/>
            <person name="Wiebenga A."/>
            <person name="Aguilar-Osorio G."/>
            <person name="Amillis S."/>
            <person name="Uchima C.A."/>
            <person name="Anderluh G."/>
            <person name="Asadollahi M."/>
            <person name="Askin M."/>
            <person name="Barry K."/>
            <person name="Battaglia E."/>
            <person name="Bayram O."/>
            <person name="Benocci T."/>
            <person name="Braus-Stromeyer S.A."/>
            <person name="Caldana C."/>
            <person name="Canovas D."/>
            <person name="Cerqueira G.C."/>
            <person name="Chen F."/>
            <person name="Chen W."/>
            <person name="Choi C."/>
            <person name="Clum A."/>
            <person name="Dos Santos R.A."/>
            <person name="Damasio A.R."/>
            <person name="Diallinas G."/>
            <person name="Emri T."/>
            <person name="Fekete E."/>
            <person name="Flipphi M."/>
            <person name="Freyberg S."/>
            <person name="Gallo A."/>
            <person name="Gournas C."/>
            <person name="Habgood R."/>
            <person name="Hainaut M."/>
            <person name="Harispe M.L."/>
            <person name="Henrissat B."/>
            <person name="Hilden K.S."/>
            <person name="Hope R."/>
            <person name="Hossain A."/>
            <person name="Karabika E."/>
            <person name="Karaffa L."/>
            <person name="Karanyi Z."/>
            <person name="Krasevec N."/>
            <person name="Kuo A."/>
            <person name="Kusch H."/>
            <person name="LaButti K."/>
            <person name="Lagendijk E.L."/>
            <person name="Lapidus A."/>
            <person name="Levasseur A."/>
            <person name="Lindquist E."/>
            <person name="Lipzen A."/>
            <person name="Logrieco A.F."/>
            <person name="MacCabe A."/>
            <person name="Maekelae M.R."/>
            <person name="Malavazi I."/>
            <person name="Melin P."/>
            <person name="Meyer V."/>
            <person name="Mielnichuk N."/>
            <person name="Miskei M."/>
            <person name="Molnar A.P."/>
            <person name="Mule G."/>
            <person name="Ngan C.Y."/>
            <person name="Orejas M."/>
            <person name="Orosz E."/>
            <person name="Ouedraogo J.P."/>
            <person name="Overkamp K.M."/>
            <person name="Park H.-S."/>
            <person name="Perrone G."/>
            <person name="Piumi F."/>
            <person name="Punt P.J."/>
            <person name="Ram A.F."/>
            <person name="Ramon A."/>
            <person name="Rauscher S."/>
            <person name="Record E."/>
            <person name="Riano-Pachon D.M."/>
            <person name="Robert V."/>
            <person name="Roehrig J."/>
            <person name="Ruller R."/>
            <person name="Salamov A."/>
            <person name="Salih N.S."/>
            <person name="Samson R.A."/>
            <person name="Sandor E."/>
            <person name="Sanguinetti M."/>
            <person name="Schuetze T."/>
            <person name="Sepcic K."/>
            <person name="Shelest E."/>
            <person name="Sherlock G."/>
            <person name="Sophianopoulou V."/>
            <person name="Squina F.M."/>
            <person name="Sun H."/>
            <person name="Susca A."/>
            <person name="Todd R.B."/>
            <person name="Tsang A."/>
            <person name="Unkles S.E."/>
            <person name="van de Wiele N."/>
            <person name="van Rossen-Uffink D."/>
            <person name="Oliveira J.V."/>
            <person name="Vesth T.C."/>
            <person name="Visser J."/>
            <person name="Yu J.-H."/>
            <person name="Zhou M."/>
            <person name="Andersen M.R."/>
            <person name="Archer D.B."/>
            <person name="Baker S.E."/>
            <person name="Benoit I."/>
            <person name="Brakhage A.A."/>
            <person name="Braus G.H."/>
            <person name="Fischer R."/>
            <person name="Frisvad J.C."/>
            <person name="Goldman G.H."/>
            <person name="Houbraken J."/>
            <person name="Oakley B."/>
            <person name="Pocsi I."/>
            <person name="Scazzocchio C."/>
            <person name="Seiboth B."/>
            <person name="vanKuyk P.A."/>
            <person name="Wortman J."/>
            <person name="Dyer P.S."/>
            <person name="Grigoriev I.V."/>
        </authorList>
    </citation>
    <scope>NUCLEOTIDE SEQUENCE [LARGE SCALE GENOMIC DNA]</scope>
    <source>
        <strain evidence="3">DTO 134E9</strain>
    </source>
</reference>
<dbReference type="GeneID" id="63749172"/>
<dbReference type="OrthoDB" id="4179406at2759"/>
<evidence type="ECO:0000256" key="1">
    <source>
        <dbReference type="SAM" id="Phobius"/>
    </source>
</evidence>
<dbReference type="RefSeq" id="XP_040683481.1">
    <property type="nucleotide sequence ID" value="XM_040833324.1"/>
</dbReference>
<evidence type="ECO:0000313" key="2">
    <source>
        <dbReference type="EMBL" id="OJJ29804.1"/>
    </source>
</evidence>
<keyword evidence="1" id="KW-0812">Transmembrane</keyword>
<feature type="transmembrane region" description="Helical" evidence="1">
    <location>
        <begin position="12"/>
        <end position="34"/>
    </location>
</feature>
<keyword evidence="3" id="KW-1185">Reference proteome</keyword>
<sequence length="374" mass="42541">MLRSTFSQMRRPLQSLLVLYLTVYIALWGLIFLYQHMGEIVCSEQSPLRRLCKNDAPAVPPPNQKMYANFSQTCKAQEELGTVFKKAGQGANLALKMKSSEHAVRDLAMRVSSSDLDSKQVMAQHLVQIVQSSDPIVSGLSELSAKVSTVVNSVIANDKYAIRSLRSIEAHRKLQYSPVIRALTIIDPFGVLRSQTVLATDEAELKDSFIKTVASIVKGIPFLIEEAERVKQKLRILEAAVQAISHLSRKEELIWESRNPSTQKRDILEILWDFLTNDKIRRMEVFQNHSVLLKDLAGYYKEAIKVIDDTIVTLHDIQKTMNQFRDAHTRQVFIDSETPLAVRIDIIRSAVDNLNNQMLHLGGRDWGDRWEIEM</sequence>
<accession>A0A1L9R4I1</accession>
<dbReference type="Proteomes" id="UP000184383">
    <property type="component" value="Unassembled WGS sequence"/>
</dbReference>
<keyword evidence="1" id="KW-1133">Transmembrane helix</keyword>
<evidence type="ECO:0000313" key="3">
    <source>
        <dbReference type="Proteomes" id="UP000184383"/>
    </source>
</evidence>
<gene>
    <name evidence="2" type="ORF">ASPWEDRAFT_297878</name>
</gene>
<dbReference type="STRING" id="1073089.A0A1L9R4I1"/>
<name>A0A1L9R4I1_ASPWE</name>